<evidence type="ECO:0008006" key="3">
    <source>
        <dbReference type="Google" id="ProtNLM"/>
    </source>
</evidence>
<dbReference type="Gene3D" id="3.30.497.10">
    <property type="entry name" value="Antithrombin, subunit I, domain 2"/>
    <property type="match status" value="1"/>
</dbReference>
<dbReference type="EMBL" id="FNQB01000001">
    <property type="protein sequence ID" value="SDZ00578.1"/>
    <property type="molecule type" value="Genomic_DNA"/>
</dbReference>
<dbReference type="SUPFAM" id="SSF56574">
    <property type="entry name" value="Serpins"/>
    <property type="match status" value="1"/>
</dbReference>
<dbReference type="STRING" id="137265.SAMN05421684_2891"/>
<dbReference type="InterPro" id="IPR036186">
    <property type="entry name" value="Serpin_sf"/>
</dbReference>
<sequence>MTDLREPLARYAALLHATAGGQHHVASPLGAWLLAALCAPAADGVIADELARALGVDLAGARKAATALLDDPHPAVLSAAALWLAKAPTPAVDAWLAALPDSVETGPLPSQADADRWADEHTLGLIKRFPVALTHDTLLVLATALATKVTWDRRFDLAPAARLGAASPWRDVVDQVLEAPADEAFIARVPGIGEVAVHTAVAAEGMRVTSVIGPADVRPVELITAAHRLTHGAVDRRSLFDLPLGEGPLWTITEERVGTTAPGGREERYRAVLPAWSARSRHDLDRPELGIPAAAAAAKHALRWPQAVYEAAQSAMASYSREGFEAAAVSAMVLTRGAPPGQDGLRRTAELRFGHPYAVVAVADRPQRPHSTAGAAWDGLPVFSAWVAEPSNAA</sequence>
<gene>
    <name evidence="1" type="ORF">SAMN05421684_2891</name>
</gene>
<keyword evidence="2" id="KW-1185">Reference proteome</keyword>
<dbReference type="RefSeq" id="WP_090790959.1">
    <property type="nucleotide sequence ID" value="NZ_BOND01000024.1"/>
</dbReference>
<organism evidence="1 2">
    <name type="scientific">Asanoa ishikariensis</name>
    <dbReference type="NCBI Taxonomy" id="137265"/>
    <lineage>
        <taxon>Bacteria</taxon>
        <taxon>Bacillati</taxon>
        <taxon>Actinomycetota</taxon>
        <taxon>Actinomycetes</taxon>
        <taxon>Micromonosporales</taxon>
        <taxon>Micromonosporaceae</taxon>
        <taxon>Asanoa</taxon>
    </lineage>
</organism>
<name>A0A1H3PHV2_9ACTN</name>
<reference evidence="2" key="1">
    <citation type="submission" date="2016-10" db="EMBL/GenBank/DDBJ databases">
        <authorList>
            <person name="Varghese N."/>
            <person name="Submissions S."/>
        </authorList>
    </citation>
    <scope>NUCLEOTIDE SEQUENCE [LARGE SCALE GENOMIC DNA]</scope>
    <source>
        <strain evidence="2">DSM 44718</strain>
    </source>
</reference>
<dbReference type="OrthoDB" id="4847668at2"/>
<evidence type="ECO:0000313" key="1">
    <source>
        <dbReference type="EMBL" id="SDZ00578.1"/>
    </source>
</evidence>
<protein>
    <recommendedName>
        <fullName evidence="3">Serpin (Serine protease inhibitor)</fullName>
    </recommendedName>
</protein>
<proteinExistence type="predicted"/>
<dbReference type="Proteomes" id="UP000199632">
    <property type="component" value="Unassembled WGS sequence"/>
</dbReference>
<dbReference type="InterPro" id="IPR042178">
    <property type="entry name" value="Serpin_sf_1"/>
</dbReference>
<dbReference type="AlphaFoldDB" id="A0A1H3PHV2"/>
<accession>A0A1H3PHV2</accession>
<evidence type="ECO:0000313" key="2">
    <source>
        <dbReference type="Proteomes" id="UP000199632"/>
    </source>
</evidence>